<comment type="caution">
    <text evidence="1">The sequence shown here is derived from an EMBL/GenBank/DDBJ whole genome shotgun (WGS) entry which is preliminary data.</text>
</comment>
<dbReference type="AlphaFoldDB" id="A0A9X2J4L9"/>
<dbReference type="PANTHER" id="PTHR33361:SF2">
    <property type="entry name" value="DUF885 DOMAIN-CONTAINING PROTEIN"/>
    <property type="match status" value="1"/>
</dbReference>
<protein>
    <submittedName>
        <fullName evidence="1">DUF885 domain-containing protein</fullName>
    </submittedName>
</protein>
<dbReference type="EMBL" id="JALBWM010000023">
    <property type="protein sequence ID" value="MCO1334258.1"/>
    <property type="molecule type" value="Genomic_DNA"/>
</dbReference>
<dbReference type="Pfam" id="PF05960">
    <property type="entry name" value="DUF885"/>
    <property type="match status" value="1"/>
</dbReference>
<evidence type="ECO:0000313" key="2">
    <source>
        <dbReference type="Proteomes" id="UP001139028"/>
    </source>
</evidence>
<evidence type="ECO:0000313" key="1">
    <source>
        <dbReference type="EMBL" id="MCO1334258.1"/>
    </source>
</evidence>
<dbReference type="Proteomes" id="UP001139028">
    <property type="component" value="Unassembled WGS sequence"/>
</dbReference>
<name>A0A9X2J4L9_9GAMM</name>
<sequence length="395" mass="44818">MVKRVIQQIDGLVQAPIDAHPFLGLAKKADDSEFEVAFKRVLSDHLIPSMQNYRDFLESTYLPEARTELGIHAIPNGRECYMAQYRSYTTLQRTPEEVFELGLSTVNANKSEVVHLGRDLYQVDSYSEAVARASEDQTQKFNSSDEMHQFYEHLVEKSRELTVDFFNEMPFIEMEVKAIPEYEQGSGRSAHYVPGTSERKARFGYDPTTYEGESYASAETVTIHEGYPGHHMQIALVQGQDKFHKIEDALSNSAFAEGWGRYAEHLAEEAGMYQYGSTKILRRAWPARGMVADTAMHMLGWSNEEVAEFLQESGASFAAGPSTLMDRMAVMPAQLTSYDSGALEIFALRELMQSELGEEFNIKDFHEIVLRNGNVPMAVLNEQVREFIKEKQKTQ</sequence>
<reference evidence="1" key="1">
    <citation type="journal article" date="2022" name="Arch. Microbiol.">
        <title>Microbulbifer okhotskensis sp. nov., isolated from a deep bottom sediment of the Okhotsk Sea.</title>
        <authorList>
            <person name="Romanenko L."/>
            <person name="Kurilenko V."/>
            <person name="Otstavnykh N."/>
            <person name="Velansky P."/>
            <person name="Isaeva M."/>
            <person name="Mikhailov V."/>
        </authorList>
    </citation>
    <scope>NUCLEOTIDE SEQUENCE</scope>
    <source>
        <strain evidence="1">OS29</strain>
    </source>
</reference>
<gene>
    <name evidence="1" type="ORF">MO867_07865</name>
</gene>
<keyword evidence="2" id="KW-1185">Reference proteome</keyword>
<dbReference type="InterPro" id="IPR010281">
    <property type="entry name" value="DUF885"/>
</dbReference>
<accession>A0A9X2J4L9</accession>
<proteinExistence type="predicted"/>
<dbReference type="PANTHER" id="PTHR33361">
    <property type="entry name" value="GLR0591 PROTEIN"/>
    <property type="match status" value="1"/>
</dbReference>
<organism evidence="1 2">
    <name type="scientific">Microbulbifer okhotskensis</name>
    <dbReference type="NCBI Taxonomy" id="2926617"/>
    <lineage>
        <taxon>Bacteria</taxon>
        <taxon>Pseudomonadati</taxon>
        <taxon>Pseudomonadota</taxon>
        <taxon>Gammaproteobacteria</taxon>
        <taxon>Cellvibrionales</taxon>
        <taxon>Microbulbiferaceae</taxon>
        <taxon>Microbulbifer</taxon>
    </lineage>
</organism>